<reference evidence="1" key="2">
    <citation type="journal article" date="2014" name="ISME J.">
        <title>Microbial stratification in low pH oxic and suboxic macroscopic growths along an acid mine drainage.</title>
        <authorList>
            <person name="Mendez-Garcia C."/>
            <person name="Mesa V."/>
            <person name="Sprenger R.R."/>
            <person name="Richter M."/>
            <person name="Diez M.S."/>
            <person name="Solano J."/>
            <person name="Bargiela R."/>
            <person name="Golyshina O.V."/>
            <person name="Manteca A."/>
            <person name="Ramos J.L."/>
            <person name="Gallego J.R."/>
            <person name="Llorente I."/>
            <person name="Martins Dos Santos V.A."/>
            <person name="Jensen O.N."/>
            <person name="Pelaez A.I."/>
            <person name="Sanchez J."/>
            <person name="Ferrer M."/>
        </authorList>
    </citation>
    <scope>NUCLEOTIDE SEQUENCE</scope>
</reference>
<accession>T0YI09</accession>
<dbReference type="AlphaFoldDB" id="T0YI09"/>
<evidence type="ECO:0000313" key="1">
    <source>
        <dbReference type="EMBL" id="EQD31487.1"/>
    </source>
</evidence>
<gene>
    <name evidence="1" type="ORF">B1A_19916</name>
</gene>
<protein>
    <submittedName>
        <fullName evidence="1">Transcriptional regulator</fullName>
    </submittedName>
</protein>
<organism evidence="1">
    <name type="scientific">mine drainage metagenome</name>
    <dbReference type="NCBI Taxonomy" id="410659"/>
    <lineage>
        <taxon>unclassified sequences</taxon>
        <taxon>metagenomes</taxon>
        <taxon>ecological metagenomes</taxon>
    </lineage>
</organism>
<comment type="caution">
    <text evidence="1">The sequence shown here is derived from an EMBL/GenBank/DDBJ whole genome shotgun (WGS) entry which is preliminary data.</text>
</comment>
<proteinExistence type="predicted"/>
<name>T0YI09_9ZZZZ</name>
<reference evidence="1" key="1">
    <citation type="submission" date="2013-08" db="EMBL/GenBank/DDBJ databases">
        <authorList>
            <person name="Mendez C."/>
            <person name="Richter M."/>
            <person name="Ferrer M."/>
            <person name="Sanchez J."/>
        </authorList>
    </citation>
    <scope>NUCLEOTIDE SEQUENCE</scope>
</reference>
<dbReference type="EMBL" id="AUZX01014694">
    <property type="protein sequence ID" value="EQD31487.1"/>
    <property type="molecule type" value="Genomic_DNA"/>
</dbReference>
<sequence length="214" mass="24577">MKAAGVDAGSAYVYALRMTRKGLLFPIENGKYTLSGDPYIVASQISSVSYISFISALSLYGQVEQVLKDIFVVSPVFHREIDFGGMTIRFIKFPKDLFFGYRKIQREGSYIMLADKEKALTDSLYRTKYVRFNVLLKAMENETDYTKFVEYVIRYGRESVIRRAGFLLDFIGVKHNLKPGTRVFYKLNPALEESGVLNRKWKLYVNDDFEGGTE</sequence>